<keyword evidence="11 12" id="KW-0030">Aminoacyl-tRNA synthetase</keyword>
<evidence type="ECO:0000256" key="9">
    <source>
        <dbReference type="ARBA" id="ARBA00022840"/>
    </source>
</evidence>
<evidence type="ECO:0000256" key="4">
    <source>
        <dbReference type="ARBA" id="ARBA00022490"/>
    </source>
</evidence>
<dbReference type="PANTHER" id="PTHR10890:SF3">
    <property type="entry name" value="CYSTEINE--TRNA LIGASE, CYTOPLASMIC"/>
    <property type="match status" value="1"/>
</dbReference>
<dbReference type="EMBL" id="CP097762">
    <property type="protein sequence ID" value="URJ25365.1"/>
    <property type="molecule type" value="Genomic_DNA"/>
</dbReference>
<evidence type="ECO:0000256" key="2">
    <source>
        <dbReference type="ARBA" id="ARBA00005594"/>
    </source>
</evidence>
<evidence type="ECO:0000256" key="11">
    <source>
        <dbReference type="ARBA" id="ARBA00023146"/>
    </source>
</evidence>
<keyword evidence="5 12" id="KW-0436">Ligase</keyword>
<dbReference type="InterPro" id="IPR014729">
    <property type="entry name" value="Rossmann-like_a/b/a_fold"/>
</dbReference>
<keyword evidence="7 12" id="KW-0547">Nucleotide-binding</keyword>
<comment type="subcellular location">
    <subcellularLocation>
        <location evidence="1 12">Cytoplasm</location>
    </subcellularLocation>
</comment>
<accession>A0ABY4SWK1</accession>
<dbReference type="Proteomes" id="UP001056834">
    <property type="component" value="Chromosome"/>
</dbReference>
<protein>
    <recommendedName>
        <fullName evidence="12">Cysteine--tRNA ligase</fullName>
        <ecNumber evidence="12">6.1.1.16</ecNumber>
    </recommendedName>
    <alternativeName>
        <fullName evidence="12">Cysteinyl-tRNA synthetase</fullName>
        <shortName evidence="12">CysRS</shortName>
    </alternativeName>
</protein>
<feature type="short sequence motif" description="'HIGH' region" evidence="12">
    <location>
        <begin position="30"/>
        <end position="40"/>
    </location>
</feature>
<dbReference type="GO" id="GO:0004817">
    <property type="term" value="F:cysteine-tRNA ligase activity"/>
    <property type="evidence" value="ECO:0007669"/>
    <property type="project" value="UniProtKB-EC"/>
</dbReference>
<evidence type="ECO:0000256" key="3">
    <source>
        <dbReference type="ARBA" id="ARBA00011245"/>
    </source>
</evidence>
<dbReference type="InterPro" id="IPR009080">
    <property type="entry name" value="tRNAsynth_Ia_anticodon-bd"/>
</dbReference>
<feature type="binding site" evidence="12">
    <location>
        <position position="28"/>
    </location>
    <ligand>
        <name>Zn(2+)</name>
        <dbReference type="ChEBI" id="CHEBI:29105"/>
    </ligand>
</feature>
<feature type="binding site" evidence="12">
    <location>
        <position position="234"/>
    </location>
    <ligand>
        <name>Zn(2+)</name>
        <dbReference type="ChEBI" id="CHEBI:29105"/>
    </ligand>
</feature>
<organism evidence="14 15">
    <name type="scientific">Candidatus Blochmannia ocreatus</name>
    <name type="common">nom. nud.</name>
    <dbReference type="NCBI Taxonomy" id="251538"/>
    <lineage>
        <taxon>Bacteria</taxon>
        <taxon>Pseudomonadati</taxon>
        <taxon>Pseudomonadota</taxon>
        <taxon>Gammaproteobacteria</taxon>
        <taxon>Enterobacterales</taxon>
        <taxon>Enterobacteriaceae</taxon>
        <taxon>ant endosymbionts</taxon>
        <taxon>Candidatus Blochmanniella</taxon>
    </lineage>
</organism>
<dbReference type="InterPro" id="IPR015273">
    <property type="entry name" value="Cys-tRNA-synt_Ia_DALR"/>
</dbReference>
<dbReference type="NCBIfam" id="TIGR00435">
    <property type="entry name" value="cysS"/>
    <property type="match status" value="1"/>
</dbReference>
<evidence type="ECO:0000313" key="15">
    <source>
        <dbReference type="Proteomes" id="UP001056834"/>
    </source>
</evidence>
<evidence type="ECO:0000256" key="12">
    <source>
        <dbReference type="HAMAP-Rule" id="MF_00041"/>
    </source>
</evidence>
<evidence type="ECO:0000256" key="10">
    <source>
        <dbReference type="ARBA" id="ARBA00022917"/>
    </source>
</evidence>
<dbReference type="HAMAP" id="MF_00041">
    <property type="entry name" value="Cys_tRNA_synth"/>
    <property type="match status" value="1"/>
</dbReference>
<dbReference type="InterPro" id="IPR032678">
    <property type="entry name" value="tRNA-synt_1_cat_dom"/>
</dbReference>
<dbReference type="SMART" id="SM00840">
    <property type="entry name" value="DALR_2"/>
    <property type="match status" value="1"/>
</dbReference>
<evidence type="ECO:0000256" key="6">
    <source>
        <dbReference type="ARBA" id="ARBA00022723"/>
    </source>
</evidence>
<dbReference type="SUPFAM" id="SSF47323">
    <property type="entry name" value="Anticodon-binding domain of a subclass of class I aminoacyl-tRNA synthetases"/>
    <property type="match status" value="1"/>
</dbReference>
<feature type="binding site" evidence="12">
    <location>
        <position position="209"/>
    </location>
    <ligand>
        <name>Zn(2+)</name>
        <dbReference type="ChEBI" id="CHEBI:29105"/>
    </ligand>
</feature>
<dbReference type="Gene3D" id="1.20.120.1910">
    <property type="entry name" value="Cysteine-tRNA ligase, C-terminal anti-codon recognition domain"/>
    <property type="match status" value="1"/>
</dbReference>
<feature type="domain" description="Cysteinyl-tRNA synthetase class Ia DALR" evidence="13">
    <location>
        <begin position="341"/>
        <end position="402"/>
    </location>
</feature>
<dbReference type="Pfam" id="PF01406">
    <property type="entry name" value="tRNA-synt_1e"/>
    <property type="match status" value="1"/>
</dbReference>
<dbReference type="RefSeq" id="WP_250223496.1">
    <property type="nucleotide sequence ID" value="NZ_CP097762.1"/>
</dbReference>
<dbReference type="CDD" id="cd00672">
    <property type="entry name" value="CysRS_core"/>
    <property type="match status" value="1"/>
</dbReference>
<keyword evidence="6 12" id="KW-0479">Metal-binding</keyword>
<sequence>MLKIFNTLTKKKEKIVPITHGKINIYVCGVTTYDLCHIGHARTFIIFDIIIRYLRHCGYQINYTRNITDIDDKIIKKSQENHETITQFTARMITEMHIDLDALNILRPNHEPKVTEYIDDIITFIGQLIKKKHAYISPNGDVIFSLKNISNYGILSNLRNTSYKTNNTFKKSIFKKNPMDFVLWKTSKLNEPRWASPWGFGRPGWHIECSAINYAIFGTKLDIHGGGSDLIFPHHDNEIAQSESIYHSPYAKTWIHTGMLLINKEKMSKSLNNVFTIRDILKRYNSETIRFFLLSAHYRSQLKYDEQNLKNAHKSLKHLYIALQNTNPALQPIGGENFIEQFISAINDDFNTPAAYSVLFKIANKLNNLKTQKHPLTHGLASTLKYLANIIGLLYQKPEIFLQQNTFIKKNRYEKIQKLIQYREYARKNNQWKLADRIRNILNNLGIRLEDNNTGKTKWYFDKR</sequence>
<keyword evidence="9 12" id="KW-0067">ATP-binding</keyword>
<dbReference type="Pfam" id="PF09190">
    <property type="entry name" value="DALR_2"/>
    <property type="match status" value="1"/>
</dbReference>
<dbReference type="EC" id="6.1.1.16" evidence="12"/>
<gene>
    <name evidence="12 14" type="primary">cysS</name>
    <name evidence="14" type="ORF">M9405_01420</name>
</gene>
<dbReference type="CDD" id="cd07963">
    <property type="entry name" value="Anticodon_Ia_Cys"/>
    <property type="match status" value="1"/>
</dbReference>
<dbReference type="PANTHER" id="PTHR10890">
    <property type="entry name" value="CYSTEINYL-TRNA SYNTHETASE"/>
    <property type="match status" value="1"/>
</dbReference>
<evidence type="ECO:0000256" key="1">
    <source>
        <dbReference type="ARBA" id="ARBA00004496"/>
    </source>
</evidence>
<dbReference type="Gene3D" id="3.40.50.620">
    <property type="entry name" value="HUPs"/>
    <property type="match status" value="1"/>
</dbReference>
<keyword evidence="8 12" id="KW-0862">Zinc</keyword>
<feature type="binding site" evidence="12">
    <location>
        <position position="238"/>
    </location>
    <ligand>
        <name>Zn(2+)</name>
        <dbReference type="ChEBI" id="CHEBI:29105"/>
    </ligand>
</feature>
<dbReference type="SUPFAM" id="SSF52374">
    <property type="entry name" value="Nucleotidylyl transferase"/>
    <property type="match status" value="1"/>
</dbReference>
<keyword evidence="4 12" id="KW-0963">Cytoplasm</keyword>
<name>A0ABY4SWK1_9ENTR</name>
<keyword evidence="15" id="KW-1185">Reference proteome</keyword>
<dbReference type="InterPro" id="IPR015803">
    <property type="entry name" value="Cys-tRNA-ligase"/>
</dbReference>
<reference evidence="14" key="1">
    <citation type="submission" date="2022-05" db="EMBL/GenBank/DDBJ databases">
        <title>Impact of host demography and evolutionary history on endosymbiont molecular evolution: a test in carpenter ants (Genus Camponotus) and their Blochmannia endosymbionts.</title>
        <authorList>
            <person name="Manthey J.D."/>
            <person name="Giron J.C."/>
            <person name="Hruska J.P."/>
        </authorList>
    </citation>
    <scope>NUCLEOTIDE SEQUENCE</scope>
    <source>
        <strain evidence="14">C-006</strain>
    </source>
</reference>
<dbReference type="PRINTS" id="PR00983">
    <property type="entry name" value="TRNASYNTHCYS"/>
</dbReference>
<comment type="similarity">
    <text evidence="2 12">Belongs to the class-I aminoacyl-tRNA synthetase family.</text>
</comment>
<evidence type="ECO:0000256" key="5">
    <source>
        <dbReference type="ARBA" id="ARBA00022598"/>
    </source>
</evidence>
<proteinExistence type="inferred from homology"/>
<evidence type="ECO:0000313" key="14">
    <source>
        <dbReference type="EMBL" id="URJ25365.1"/>
    </source>
</evidence>
<evidence type="ECO:0000259" key="13">
    <source>
        <dbReference type="SMART" id="SM00840"/>
    </source>
</evidence>
<feature type="binding site" evidence="12">
    <location>
        <position position="269"/>
    </location>
    <ligand>
        <name>ATP</name>
        <dbReference type="ChEBI" id="CHEBI:30616"/>
    </ligand>
</feature>
<comment type="subunit">
    <text evidence="3 12">Monomer.</text>
</comment>
<comment type="catalytic activity">
    <reaction evidence="12">
        <text>tRNA(Cys) + L-cysteine + ATP = L-cysteinyl-tRNA(Cys) + AMP + diphosphate</text>
        <dbReference type="Rhea" id="RHEA:17773"/>
        <dbReference type="Rhea" id="RHEA-COMP:9661"/>
        <dbReference type="Rhea" id="RHEA-COMP:9679"/>
        <dbReference type="ChEBI" id="CHEBI:30616"/>
        <dbReference type="ChEBI" id="CHEBI:33019"/>
        <dbReference type="ChEBI" id="CHEBI:35235"/>
        <dbReference type="ChEBI" id="CHEBI:78442"/>
        <dbReference type="ChEBI" id="CHEBI:78517"/>
        <dbReference type="ChEBI" id="CHEBI:456215"/>
        <dbReference type="EC" id="6.1.1.16"/>
    </reaction>
</comment>
<feature type="short sequence motif" description="'KMSKS' region" evidence="12">
    <location>
        <begin position="266"/>
        <end position="270"/>
    </location>
</feature>
<dbReference type="InterPro" id="IPR024909">
    <property type="entry name" value="Cys-tRNA/MSH_ligase"/>
</dbReference>
<keyword evidence="10 12" id="KW-0648">Protein biosynthesis</keyword>
<evidence type="ECO:0000256" key="7">
    <source>
        <dbReference type="ARBA" id="ARBA00022741"/>
    </source>
</evidence>
<comment type="cofactor">
    <cofactor evidence="12">
        <name>Zn(2+)</name>
        <dbReference type="ChEBI" id="CHEBI:29105"/>
    </cofactor>
    <text evidence="12">Binds 1 zinc ion per subunit.</text>
</comment>
<evidence type="ECO:0000256" key="8">
    <source>
        <dbReference type="ARBA" id="ARBA00022833"/>
    </source>
</evidence>